<dbReference type="Proteomes" id="UP001189122">
    <property type="component" value="Unassembled WGS sequence"/>
</dbReference>
<proteinExistence type="predicted"/>
<reference evidence="1 2" key="1">
    <citation type="submission" date="2019-12" db="EMBL/GenBank/DDBJ databases">
        <authorList>
            <person name="Scholz U."/>
            <person name="Mascher M."/>
            <person name="Fiebig A."/>
        </authorList>
    </citation>
    <scope>NUCLEOTIDE SEQUENCE</scope>
</reference>
<protein>
    <submittedName>
        <fullName evidence="1">Uncharacterized protein</fullName>
    </submittedName>
</protein>
<accession>A0A7I8J5W3</accession>
<dbReference type="AlphaFoldDB" id="A0A7I8J5W3"/>
<sequence length="57" mass="6434">MDHRIISDGCHSAKRKDGDFAALRRLSSDGEELDGGGVHVRDFILKFTQQEKALHRI</sequence>
<keyword evidence="2" id="KW-1185">Reference proteome</keyword>
<evidence type="ECO:0000313" key="2">
    <source>
        <dbReference type="Proteomes" id="UP001189122"/>
    </source>
</evidence>
<evidence type="ECO:0000313" key="1">
    <source>
        <dbReference type="EMBL" id="CAA2625810.1"/>
    </source>
</evidence>
<dbReference type="EMBL" id="CACRZD030000009">
    <property type="protein sequence ID" value="CAA6665155.1"/>
    <property type="molecule type" value="Genomic_DNA"/>
</dbReference>
<organism evidence="1">
    <name type="scientific">Spirodela intermedia</name>
    <name type="common">Intermediate duckweed</name>
    <dbReference type="NCBI Taxonomy" id="51605"/>
    <lineage>
        <taxon>Eukaryota</taxon>
        <taxon>Viridiplantae</taxon>
        <taxon>Streptophyta</taxon>
        <taxon>Embryophyta</taxon>
        <taxon>Tracheophyta</taxon>
        <taxon>Spermatophyta</taxon>
        <taxon>Magnoliopsida</taxon>
        <taxon>Liliopsida</taxon>
        <taxon>Araceae</taxon>
        <taxon>Lemnoideae</taxon>
        <taxon>Spirodela</taxon>
    </lineage>
</organism>
<gene>
    <name evidence="1" type="ORF">SI7747_09011544</name>
</gene>
<dbReference type="EMBL" id="LR743596">
    <property type="protein sequence ID" value="CAA2625810.1"/>
    <property type="molecule type" value="Genomic_DNA"/>
</dbReference>
<name>A0A7I8J5W3_SPIIN</name>